<reference evidence="4 6" key="2">
    <citation type="journal article" date="2013" name="Nature">
        <title>Insights into bilaterian evolution from three spiralian genomes.</title>
        <authorList>
            <person name="Simakov O."/>
            <person name="Marletaz F."/>
            <person name="Cho S.J."/>
            <person name="Edsinger-Gonzales E."/>
            <person name="Havlak P."/>
            <person name="Hellsten U."/>
            <person name="Kuo D.H."/>
            <person name="Larsson T."/>
            <person name="Lv J."/>
            <person name="Arendt D."/>
            <person name="Savage R."/>
            <person name="Osoegawa K."/>
            <person name="de Jong P."/>
            <person name="Grimwood J."/>
            <person name="Chapman J.A."/>
            <person name="Shapiro H."/>
            <person name="Aerts A."/>
            <person name="Otillar R.P."/>
            <person name="Terry A.Y."/>
            <person name="Boore J.L."/>
            <person name="Grigoriev I.V."/>
            <person name="Lindberg D.R."/>
            <person name="Seaver E.C."/>
            <person name="Weisblat D.A."/>
            <person name="Putnam N.H."/>
            <person name="Rokhsar D.S."/>
        </authorList>
    </citation>
    <scope>NUCLEOTIDE SEQUENCE</scope>
</reference>
<dbReference type="STRING" id="6412.T1FVN2"/>
<evidence type="ECO:0000313" key="6">
    <source>
        <dbReference type="Proteomes" id="UP000015101"/>
    </source>
</evidence>
<dbReference type="EMBL" id="AMQM01007409">
    <property type="status" value="NOT_ANNOTATED_CDS"/>
    <property type="molecule type" value="Genomic_DNA"/>
</dbReference>
<evidence type="ECO:0000313" key="5">
    <source>
        <dbReference type="EnsemblMetazoa" id="HelroP194078"/>
    </source>
</evidence>
<dbReference type="HOGENOM" id="CLU_031154_1_0_1"/>
<reference evidence="5" key="3">
    <citation type="submission" date="2015-06" db="UniProtKB">
        <authorList>
            <consortium name="EnsemblMetazoa"/>
        </authorList>
    </citation>
    <scope>IDENTIFICATION</scope>
</reference>
<dbReference type="eggNOG" id="KOG0641">
    <property type="taxonomic scope" value="Eukaryota"/>
</dbReference>
<feature type="domain" description="CTLH" evidence="3">
    <location>
        <begin position="44"/>
        <end position="101"/>
    </location>
</feature>
<dbReference type="OrthoDB" id="187712at2759"/>
<dbReference type="SMART" id="SM00668">
    <property type="entry name" value="CTLH"/>
    <property type="match status" value="1"/>
</dbReference>
<dbReference type="PROSITE" id="PS50896">
    <property type="entry name" value="LISH"/>
    <property type="match status" value="1"/>
</dbReference>
<accession>T1FVN2</accession>
<gene>
    <name evidence="5" type="primary">20212878</name>
    <name evidence="4" type="ORF">HELRODRAFT_194078</name>
</gene>
<evidence type="ECO:0000256" key="2">
    <source>
        <dbReference type="ARBA" id="ARBA00022737"/>
    </source>
</evidence>
<dbReference type="InterPro" id="IPR057749">
    <property type="entry name" value="WDR47_COR"/>
</dbReference>
<reference evidence="6" key="1">
    <citation type="submission" date="2012-12" db="EMBL/GenBank/DDBJ databases">
        <authorList>
            <person name="Hellsten U."/>
            <person name="Grimwood J."/>
            <person name="Chapman J.A."/>
            <person name="Shapiro H."/>
            <person name="Aerts A."/>
            <person name="Otillar R.P."/>
            <person name="Terry A.Y."/>
            <person name="Boore J.L."/>
            <person name="Simakov O."/>
            <person name="Marletaz F."/>
            <person name="Cho S.-J."/>
            <person name="Edsinger-Gonzales E."/>
            <person name="Havlak P."/>
            <person name="Kuo D.-H."/>
            <person name="Larsson T."/>
            <person name="Lv J."/>
            <person name="Arendt D."/>
            <person name="Savage R."/>
            <person name="Osoegawa K."/>
            <person name="de Jong P."/>
            <person name="Lindberg D.R."/>
            <person name="Seaver E.C."/>
            <person name="Weisblat D.A."/>
            <person name="Putnam N.H."/>
            <person name="Grigoriev I.V."/>
            <person name="Rokhsar D.S."/>
        </authorList>
    </citation>
    <scope>NUCLEOTIDE SEQUENCE</scope>
</reference>
<dbReference type="InterPro" id="IPR006595">
    <property type="entry name" value="CTLH_C"/>
</dbReference>
<dbReference type="OMA" id="VECFNEV"/>
<dbReference type="RefSeq" id="XP_009028451.1">
    <property type="nucleotide sequence ID" value="XM_009030203.1"/>
</dbReference>
<evidence type="ECO:0000259" key="3">
    <source>
        <dbReference type="PROSITE" id="PS50897"/>
    </source>
</evidence>
<dbReference type="AlphaFoldDB" id="T1FVN2"/>
<proteinExistence type="predicted"/>
<evidence type="ECO:0000313" key="4">
    <source>
        <dbReference type="EMBL" id="ESN93380.1"/>
    </source>
</evidence>
<sequence>MPTINVSFTEAQVIKMVLEFLAKRNMNIAMLSLERESGVINGNYSDDMLFLRQLVLDGQWEDAIEFIQPLTEMDSFDYKHFQYILFKHKYLELLCLKSESGNTQAYENMVDDIIKCVNQLESLCPTKDEFNSLCLLMSVSDFCSHQQFTNWNPSNARVECFNEVYPLVQHLLVKEVDKKKQTSNDECSTEDRLVQLLVKGLLYESCVTFCQKRATTNEDDEVDDDYDDYGQIKIPNLLSSGGCRDGDVSLVSWLQVSWYQLFDVFFKVVW</sequence>
<dbReference type="EnsemblMetazoa" id="HelroT194078">
    <property type="protein sequence ID" value="HelroP194078"/>
    <property type="gene ID" value="HelroG194078"/>
</dbReference>
<dbReference type="InParanoid" id="T1FVN2"/>
<dbReference type="PANTHER" id="PTHR19863">
    <property type="entry name" value="NEMITIN (NEURONAL ENRICHED MAP INTERACTING PROTEIN) HOMOLOG"/>
    <property type="match status" value="1"/>
</dbReference>
<dbReference type="KEGG" id="hro:HELRODRAFT_194078"/>
<name>T1FVN2_HELRO</name>
<dbReference type="Pfam" id="PF25602">
    <property type="entry name" value="WDR47_COR"/>
    <property type="match status" value="1"/>
</dbReference>
<keyword evidence="6" id="KW-1185">Reference proteome</keyword>
<dbReference type="EMBL" id="KB097612">
    <property type="protein sequence ID" value="ESN93380.1"/>
    <property type="molecule type" value="Genomic_DNA"/>
</dbReference>
<keyword evidence="1" id="KW-0853">WD repeat</keyword>
<evidence type="ECO:0000256" key="1">
    <source>
        <dbReference type="ARBA" id="ARBA00022574"/>
    </source>
</evidence>
<dbReference type="InterPro" id="IPR040067">
    <property type="entry name" value="WDR47"/>
</dbReference>
<organism evidence="5 6">
    <name type="scientific">Helobdella robusta</name>
    <name type="common">Californian leech</name>
    <dbReference type="NCBI Taxonomy" id="6412"/>
    <lineage>
        <taxon>Eukaryota</taxon>
        <taxon>Metazoa</taxon>
        <taxon>Spiralia</taxon>
        <taxon>Lophotrochozoa</taxon>
        <taxon>Annelida</taxon>
        <taxon>Clitellata</taxon>
        <taxon>Hirudinea</taxon>
        <taxon>Rhynchobdellida</taxon>
        <taxon>Glossiphoniidae</taxon>
        <taxon>Helobdella</taxon>
    </lineage>
</organism>
<dbReference type="PROSITE" id="PS50897">
    <property type="entry name" value="CTLH"/>
    <property type="match status" value="1"/>
</dbReference>
<keyword evidence="2" id="KW-0677">Repeat</keyword>
<dbReference type="InterPro" id="IPR054080">
    <property type="entry name" value="TPR1-like_2nd"/>
</dbReference>
<dbReference type="Pfam" id="PF21889">
    <property type="entry name" value="TPR1-like_2nd"/>
    <property type="match status" value="1"/>
</dbReference>
<dbReference type="Proteomes" id="UP000015101">
    <property type="component" value="Unassembled WGS sequence"/>
</dbReference>
<dbReference type="PANTHER" id="PTHR19863:SF5">
    <property type="entry name" value="WD REPEAT-CONTAINING PROTEIN 47"/>
    <property type="match status" value="1"/>
</dbReference>
<dbReference type="InterPro" id="IPR006594">
    <property type="entry name" value="LisH"/>
</dbReference>
<dbReference type="GeneID" id="20212878"/>
<dbReference type="CTD" id="20212878"/>
<protein>
    <recommendedName>
        <fullName evidence="3">CTLH domain-containing protein</fullName>
    </recommendedName>
</protein>